<feature type="domain" description="Cytochrome c" evidence="6">
    <location>
        <begin position="25"/>
        <end position="141"/>
    </location>
</feature>
<gene>
    <name evidence="7" type="ORF">LY56_01111</name>
</gene>
<dbReference type="GO" id="GO:0009055">
    <property type="term" value="F:electron transfer activity"/>
    <property type="evidence" value="ECO:0007669"/>
    <property type="project" value="InterPro"/>
</dbReference>
<keyword evidence="1 4" id="KW-0349">Heme</keyword>
<dbReference type="OrthoDB" id="9805828at2"/>
<reference evidence="7 8" key="1">
    <citation type="submission" date="2018-06" db="EMBL/GenBank/DDBJ databases">
        <title>Genomic Encyclopedia of Archaeal and Bacterial Type Strains, Phase II (KMG-II): from individual species to whole genera.</title>
        <authorList>
            <person name="Goeker M."/>
        </authorList>
    </citation>
    <scope>NUCLEOTIDE SEQUENCE [LARGE SCALE GENOMIC DNA]</scope>
    <source>
        <strain evidence="7 8">DSM 13087</strain>
    </source>
</reference>
<evidence type="ECO:0000256" key="3">
    <source>
        <dbReference type="ARBA" id="ARBA00023004"/>
    </source>
</evidence>
<accession>A0A2W7QJL2</accession>
<dbReference type="GO" id="GO:0020037">
    <property type="term" value="F:heme binding"/>
    <property type="evidence" value="ECO:0007669"/>
    <property type="project" value="InterPro"/>
</dbReference>
<keyword evidence="5" id="KW-0732">Signal</keyword>
<dbReference type="Proteomes" id="UP000249364">
    <property type="component" value="Unassembled WGS sequence"/>
</dbReference>
<feature type="signal peptide" evidence="5">
    <location>
        <begin position="1"/>
        <end position="21"/>
    </location>
</feature>
<evidence type="ECO:0000256" key="2">
    <source>
        <dbReference type="ARBA" id="ARBA00022723"/>
    </source>
</evidence>
<evidence type="ECO:0000256" key="1">
    <source>
        <dbReference type="ARBA" id="ARBA00022617"/>
    </source>
</evidence>
<dbReference type="EMBL" id="QKZQ01000004">
    <property type="protein sequence ID" value="PZX46140.1"/>
    <property type="molecule type" value="Genomic_DNA"/>
</dbReference>
<keyword evidence="8" id="KW-1185">Reference proteome</keyword>
<evidence type="ECO:0000259" key="6">
    <source>
        <dbReference type="PROSITE" id="PS51007"/>
    </source>
</evidence>
<evidence type="ECO:0000313" key="8">
    <source>
        <dbReference type="Proteomes" id="UP000249364"/>
    </source>
</evidence>
<evidence type="ECO:0000256" key="4">
    <source>
        <dbReference type="PROSITE-ProRule" id="PRU00433"/>
    </source>
</evidence>
<keyword evidence="2 4" id="KW-0479">Metal-binding</keyword>
<dbReference type="GO" id="GO:0046872">
    <property type="term" value="F:metal ion binding"/>
    <property type="evidence" value="ECO:0007669"/>
    <property type="project" value="UniProtKB-KW"/>
</dbReference>
<dbReference type="Gene3D" id="1.10.760.10">
    <property type="entry name" value="Cytochrome c-like domain"/>
    <property type="match status" value="1"/>
</dbReference>
<feature type="chain" id="PRO_5015894568" evidence="5">
    <location>
        <begin position="22"/>
        <end position="142"/>
    </location>
</feature>
<dbReference type="InterPro" id="IPR009056">
    <property type="entry name" value="Cyt_c-like_dom"/>
</dbReference>
<protein>
    <submittedName>
        <fullName evidence="7">Cytochrome c</fullName>
    </submittedName>
</protein>
<keyword evidence="3 4" id="KW-0408">Iron</keyword>
<comment type="caution">
    <text evidence="7">The sequence shown here is derived from an EMBL/GenBank/DDBJ whole genome shotgun (WGS) entry which is preliminary data.</text>
</comment>
<evidence type="ECO:0000313" key="7">
    <source>
        <dbReference type="EMBL" id="PZX46140.1"/>
    </source>
</evidence>
<sequence length="142" mass="14893">MTKLKSLVVAALVATPFVAQAEPTGNAAAGESEFRQCASCHGVVDPDGTVIQRLAPTGPNLWGVAGRQAGAYDGYARFSGAIVAAGAEHGVVWDEASFVAFVTDPSGYLREVTGDSRARSNMNHRLRGSAEDIYAYLAQFGE</sequence>
<dbReference type="STRING" id="121821.GCA_001870675_01972"/>
<proteinExistence type="predicted"/>
<name>A0A2W7QJL2_9RHOB</name>
<dbReference type="SUPFAM" id="SSF46626">
    <property type="entry name" value="Cytochrome c"/>
    <property type="match status" value="1"/>
</dbReference>
<dbReference type="RefSeq" id="WP_071468681.1">
    <property type="nucleotide sequence ID" value="NZ_MEHT01000007.1"/>
</dbReference>
<evidence type="ECO:0000256" key="5">
    <source>
        <dbReference type="SAM" id="SignalP"/>
    </source>
</evidence>
<organism evidence="7 8">
    <name type="scientific">Roseinatronobacter thiooxidans</name>
    <dbReference type="NCBI Taxonomy" id="121821"/>
    <lineage>
        <taxon>Bacteria</taxon>
        <taxon>Pseudomonadati</taxon>
        <taxon>Pseudomonadota</taxon>
        <taxon>Alphaproteobacteria</taxon>
        <taxon>Rhodobacterales</taxon>
        <taxon>Paracoccaceae</taxon>
        <taxon>Roseinatronobacter</taxon>
    </lineage>
</organism>
<dbReference type="AlphaFoldDB" id="A0A2W7QJL2"/>
<dbReference type="InterPro" id="IPR036909">
    <property type="entry name" value="Cyt_c-like_dom_sf"/>
</dbReference>
<dbReference type="PROSITE" id="PS51007">
    <property type="entry name" value="CYTC"/>
    <property type="match status" value="1"/>
</dbReference>